<dbReference type="Pfam" id="PF04341">
    <property type="entry name" value="DUF485"/>
    <property type="match status" value="1"/>
</dbReference>
<evidence type="ECO:0000313" key="2">
    <source>
        <dbReference type="EMBL" id="MTD55153.1"/>
    </source>
</evidence>
<evidence type="ECO:0000313" key="3">
    <source>
        <dbReference type="Proteomes" id="UP000440096"/>
    </source>
</evidence>
<dbReference type="InterPro" id="IPR007436">
    <property type="entry name" value="DUF485"/>
</dbReference>
<gene>
    <name evidence="2" type="ORF">GKO32_14345</name>
</gene>
<dbReference type="OrthoDB" id="9995103at2"/>
<dbReference type="Proteomes" id="UP000440096">
    <property type="component" value="Unassembled WGS sequence"/>
</dbReference>
<keyword evidence="1" id="KW-0812">Transmembrane</keyword>
<name>A0A6N7Z190_9PSEU</name>
<proteinExistence type="predicted"/>
<feature type="transmembrane region" description="Helical" evidence="1">
    <location>
        <begin position="31"/>
        <end position="53"/>
    </location>
</feature>
<protein>
    <submittedName>
        <fullName evidence="2">DUF485 domain-containing protein</fullName>
    </submittedName>
</protein>
<dbReference type="AlphaFoldDB" id="A0A6N7Z190"/>
<comment type="caution">
    <text evidence="2">The sequence shown here is derived from an EMBL/GenBank/DDBJ whole genome shotgun (WGS) entry which is preliminary data.</text>
</comment>
<feature type="transmembrane region" description="Helical" evidence="1">
    <location>
        <begin position="65"/>
        <end position="83"/>
    </location>
</feature>
<dbReference type="RefSeq" id="WP_154757355.1">
    <property type="nucleotide sequence ID" value="NZ_WMBA01000018.1"/>
</dbReference>
<reference evidence="2 3" key="1">
    <citation type="submission" date="2019-11" db="EMBL/GenBank/DDBJ databases">
        <title>Draft genome of Amycolatopsis RM579.</title>
        <authorList>
            <person name="Duangmal K."/>
            <person name="Mingma R."/>
        </authorList>
    </citation>
    <scope>NUCLEOTIDE SEQUENCE [LARGE SCALE GENOMIC DNA]</scope>
    <source>
        <strain evidence="2 3">RM579</strain>
    </source>
</reference>
<keyword evidence="1" id="KW-1133">Transmembrane helix</keyword>
<evidence type="ECO:0000256" key="1">
    <source>
        <dbReference type="SAM" id="Phobius"/>
    </source>
</evidence>
<accession>A0A6N7Z190</accession>
<sequence length="107" mass="11582">MTSPTSMPYDDAAIRLAAELRRRRRRLVVKLGLPSLACYLTFLALMAFGQGFLRAGIPGGLSVGWVVAAGILLLPWIVCALFARGARRTLDSLRAGEAVAAREAVRR</sequence>
<dbReference type="EMBL" id="WMBA01000018">
    <property type="protein sequence ID" value="MTD55153.1"/>
    <property type="molecule type" value="Genomic_DNA"/>
</dbReference>
<organism evidence="2 3">
    <name type="scientific">Amycolatopsis pithecellobii</name>
    <dbReference type="NCBI Taxonomy" id="664692"/>
    <lineage>
        <taxon>Bacteria</taxon>
        <taxon>Bacillati</taxon>
        <taxon>Actinomycetota</taxon>
        <taxon>Actinomycetes</taxon>
        <taxon>Pseudonocardiales</taxon>
        <taxon>Pseudonocardiaceae</taxon>
        <taxon>Amycolatopsis</taxon>
    </lineage>
</organism>
<keyword evidence="1" id="KW-0472">Membrane</keyword>
<keyword evidence="3" id="KW-1185">Reference proteome</keyword>